<feature type="region of interest" description="Disordered" evidence="2">
    <location>
        <begin position="219"/>
        <end position="242"/>
    </location>
</feature>
<gene>
    <name evidence="4" type="ORF">CBER1_09246</name>
</gene>
<dbReference type="OrthoDB" id="408743at2759"/>
<reference evidence="5" key="1">
    <citation type="journal article" date="2017" name="bioRxiv">
        <title>Conservation of a gene cluster reveals novel cercosporin biosynthetic mechanisms and extends production to the genus Colletotrichum.</title>
        <authorList>
            <person name="de Jonge R."/>
            <person name="Ebert M.K."/>
            <person name="Huitt-Roehl C.R."/>
            <person name="Pal P."/>
            <person name="Suttle J.C."/>
            <person name="Spanner R.E."/>
            <person name="Neubauer J.D."/>
            <person name="Jurick W.M.II."/>
            <person name="Stott K.A."/>
            <person name="Secor G.A."/>
            <person name="Thomma B.P.H.J."/>
            <person name="Van de Peer Y."/>
            <person name="Townsend C.A."/>
            <person name="Bolton M.D."/>
        </authorList>
    </citation>
    <scope>NUCLEOTIDE SEQUENCE [LARGE SCALE GENOMIC DNA]</scope>
    <source>
        <strain evidence="5">CBS538.71</strain>
    </source>
</reference>
<dbReference type="GO" id="GO:0016491">
    <property type="term" value="F:oxidoreductase activity"/>
    <property type="evidence" value="ECO:0007669"/>
    <property type="project" value="UniProtKB-KW"/>
</dbReference>
<dbReference type="Proteomes" id="UP000237631">
    <property type="component" value="Unassembled WGS sequence"/>
</dbReference>
<evidence type="ECO:0000259" key="3">
    <source>
        <dbReference type="Pfam" id="PF02668"/>
    </source>
</evidence>
<organism evidence="4 5">
    <name type="scientific">Cercospora berteroae</name>
    <dbReference type="NCBI Taxonomy" id="357750"/>
    <lineage>
        <taxon>Eukaryota</taxon>
        <taxon>Fungi</taxon>
        <taxon>Dikarya</taxon>
        <taxon>Ascomycota</taxon>
        <taxon>Pezizomycotina</taxon>
        <taxon>Dothideomycetes</taxon>
        <taxon>Dothideomycetidae</taxon>
        <taxon>Mycosphaerellales</taxon>
        <taxon>Mycosphaerellaceae</taxon>
        <taxon>Cercospora</taxon>
    </lineage>
</organism>
<dbReference type="InterPro" id="IPR042098">
    <property type="entry name" value="TauD-like_sf"/>
</dbReference>
<dbReference type="AlphaFoldDB" id="A0A2S6BXV0"/>
<evidence type="ECO:0000313" key="5">
    <source>
        <dbReference type="Proteomes" id="UP000237631"/>
    </source>
</evidence>
<dbReference type="PANTHER" id="PTHR10696:SF21">
    <property type="entry name" value="TAUD_TFDA-LIKE DOMAIN-CONTAINING PROTEIN"/>
    <property type="match status" value="1"/>
</dbReference>
<accession>A0A2S6BXV0</accession>
<dbReference type="InterPro" id="IPR003819">
    <property type="entry name" value="TauD/TfdA-like"/>
</dbReference>
<name>A0A2S6BXV0_9PEZI</name>
<feature type="domain" description="TauD/TfdA-like" evidence="3">
    <location>
        <begin position="58"/>
        <end position="402"/>
    </location>
</feature>
<comment type="caution">
    <text evidence="4">The sequence shown here is derived from an EMBL/GenBank/DDBJ whole genome shotgun (WGS) entry which is preliminary data.</text>
</comment>
<keyword evidence="1" id="KW-0560">Oxidoreductase</keyword>
<dbReference type="Pfam" id="PF02668">
    <property type="entry name" value="TauD"/>
    <property type="match status" value="1"/>
</dbReference>
<dbReference type="SUPFAM" id="SSF51197">
    <property type="entry name" value="Clavaminate synthase-like"/>
    <property type="match status" value="1"/>
</dbReference>
<sequence>MAIDSFWKPLETAYQKHVRLVAQSSEPTVAFPLVVKTARQCTKEDVIQEIGALASKPHDKTAVSPLRDLLDAHGGAIQFRELPLHSPQDFSEFLEALAGRGDFSWQPHTHRGSEVLRKPLAKHVMTANEGPPSHYIGWHNEYSMSPAHPAYVVLYCQEAPASGGETSLVNGVALYDRMQATEPGFVQKSIDNGIAYKVPHTAVQRDGTLGGAGVYKPCAFGRPDDSQNESSKGDIEDTPKNRQEVESRILQLAMEGGWCLNGSRANSDLPAWQQKGFDWTWNKDGGLEVLHRMPGVRVHPTQNVPALFNSLSTRYHNTKKYDTFEPPHTYRDEYGAEMVFWPPHFAGIEKDEPIPRDWLAQLDKYQKELASDVQWHPGDVLIIDNFAVQHARWSWTGSRKVLASFWDQPGLKALPLVQ</sequence>
<dbReference type="EMBL" id="PNEN01001707">
    <property type="protein sequence ID" value="PPJ52314.1"/>
    <property type="molecule type" value="Genomic_DNA"/>
</dbReference>
<dbReference type="InterPro" id="IPR050411">
    <property type="entry name" value="AlphaKG_dependent_hydroxylases"/>
</dbReference>
<dbReference type="Gene3D" id="3.60.130.10">
    <property type="entry name" value="Clavaminate synthase-like"/>
    <property type="match status" value="1"/>
</dbReference>
<evidence type="ECO:0000256" key="1">
    <source>
        <dbReference type="ARBA" id="ARBA00023002"/>
    </source>
</evidence>
<dbReference type="STRING" id="357750.A0A2S6BXV0"/>
<dbReference type="PANTHER" id="PTHR10696">
    <property type="entry name" value="GAMMA-BUTYROBETAINE HYDROXYLASE-RELATED"/>
    <property type="match status" value="1"/>
</dbReference>
<keyword evidence="5" id="KW-1185">Reference proteome</keyword>
<proteinExistence type="predicted"/>
<evidence type="ECO:0000313" key="4">
    <source>
        <dbReference type="EMBL" id="PPJ52314.1"/>
    </source>
</evidence>
<evidence type="ECO:0000256" key="2">
    <source>
        <dbReference type="SAM" id="MobiDB-lite"/>
    </source>
</evidence>
<feature type="compositionally biased region" description="Basic and acidic residues" evidence="2">
    <location>
        <begin position="231"/>
        <end position="242"/>
    </location>
</feature>
<protein>
    <recommendedName>
        <fullName evidence="3">TauD/TfdA-like domain-containing protein</fullName>
    </recommendedName>
</protein>